<proteinExistence type="predicted"/>
<dbReference type="EMBL" id="CP106753">
    <property type="protein sequence ID" value="UXY16931.1"/>
    <property type="molecule type" value="Genomic_DNA"/>
</dbReference>
<evidence type="ECO:0000256" key="3">
    <source>
        <dbReference type="ARBA" id="ARBA00023163"/>
    </source>
</evidence>
<reference evidence="6" key="1">
    <citation type="submission" date="2022-10" db="EMBL/GenBank/DDBJ databases">
        <title>Chitiniphilus purpureus sp. nov., a novel chitin-degrading bacterium isolated from crawfish pond sediment.</title>
        <authorList>
            <person name="Li K."/>
        </authorList>
    </citation>
    <scope>NUCLEOTIDE SEQUENCE</scope>
    <source>
        <strain evidence="6">CD1</strain>
    </source>
</reference>
<evidence type="ECO:0000313" key="6">
    <source>
        <dbReference type="EMBL" id="UXY16931.1"/>
    </source>
</evidence>
<feature type="DNA-binding region" description="H-T-H motif" evidence="4">
    <location>
        <begin position="25"/>
        <end position="44"/>
    </location>
</feature>
<name>A0ABY6DTW0_9NEIS</name>
<dbReference type="PANTHER" id="PTHR47506">
    <property type="entry name" value="TRANSCRIPTIONAL REGULATORY PROTEIN"/>
    <property type="match status" value="1"/>
</dbReference>
<keyword evidence="3" id="KW-0804">Transcription</keyword>
<sequence>MSKSKTELIAALCSVFHRYGYDGATLSRIAEATGLGKGSLYHHFPDGKVDMAVAVLQAQGEWFHAALDALRRPGEPAERIAAFAAHLRLDAGRRQEASTLDVYTMGDACALFRIEMGLAVQQWLSALQGVIEEAGLPAALAGERAAEAIALLEGTRLMCRCLDDWRRYETLLDTLPQVLLKP</sequence>
<protein>
    <submittedName>
        <fullName evidence="6">TetR/AcrR family transcriptional regulator</fullName>
    </submittedName>
</protein>
<accession>A0ABY6DTW0</accession>
<dbReference type="PROSITE" id="PS50977">
    <property type="entry name" value="HTH_TETR_2"/>
    <property type="match status" value="1"/>
</dbReference>
<dbReference type="RefSeq" id="WP_263126349.1">
    <property type="nucleotide sequence ID" value="NZ_CP106753.1"/>
</dbReference>
<keyword evidence="1" id="KW-0805">Transcription regulation</keyword>
<organism evidence="6 7">
    <name type="scientific">Chitiniphilus purpureus</name>
    <dbReference type="NCBI Taxonomy" id="2981137"/>
    <lineage>
        <taxon>Bacteria</taxon>
        <taxon>Pseudomonadati</taxon>
        <taxon>Pseudomonadota</taxon>
        <taxon>Betaproteobacteria</taxon>
        <taxon>Neisseriales</taxon>
        <taxon>Chitinibacteraceae</taxon>
        <taxon>Chitiniphilus</taxon>
    </lineage>
</organism>
<feature type="domain" description="HTH tetR-type" evidence="5">
    <location>
        <begin position="2"/>
        <end position="62"/>
    </location>
</feature>
<evidence type="ECO:0000256" key="2">
    <source>
        <dbReference type="ARBA" id="ARBA00023125"/>
    </source>
</evidence>
<dbReference type="Gene3D" id="1.10.357.10">
    <property type="entry name" value="Tetracycline Repressor, domain 2"/>
    <property type="match status" value="1"/>
</dbReference>
<evidence type="ECO:0000259" key="5">
    <source>
        <dbReference type="PROSITE" id="PS50977"/>
    </source>
</evidence>
<dbReference type="Proteomes" id="UP001061302">
    <property type="component" value="Chromosome"/>
</dbReference>
<dbReference type="SUPFAM" id="SSF48498">
    <property type="entry name" value="Tetracyclin repressor-like, C-terminal domain"/>
    <property type="match status" value="1"/>
</dbReference>
<keyword evidence="7" id="KW-1185">Reference proteome</keyword>
<dbReference type="InterPro" id="IPR009057">
    <property type="entry name" value="Homeodomain-like_sf"/>
</dbReference>
<evidence type="ECO:0000256" key="4">
    <source>
        <dbReference type="PROSITE-ProRule" id="PRU00335"/>
    </source>
</evidence>
<dbReference type="InterPro" id="IPR001647">
    <property type="entry name" value="HTH_TetR"/>
</dbReference>
<dbReference type="Pfam" id="PF00440">
    <property type="entry name" value="TetR_N"/>
    <property type="match status" value="1"/>
</dbReference>
<dbReference type="PANTHER" id="PTHR47506:SF3">
    <property type="entry name" value="HTH-TYPE TRANSCRIPTIONAL REGULATOR LMRA"/>
    <property type="match status" value="1"/>
</dbReference>
<evidence type="ECO:0000313" key="7">
    <source>
        <dbReference type="Proteomes" id="UP001061302"/>
    </source>
</evidence>
<dbReference type="SUPFAM" id="SSF46689">
    <property type="entry name" value="Homeodomain-like"/>
    <property type="match status" value="1"/>
</dbReference>
<evidence type="ECO:0000256" key="1">
    <source>
        <dbReference type="ARBA" id="ARBA00023015"/>
    </source>
</evidence>
<dbReference type="InterPro" id="IPR036271">
    <property type="entry name" value="Tet_transcr_reg_TetR-rel_C_sf"/>
</dbReference>
<gene>
    <name evidence="6" type="ORF">N8I74_07925</name>
</gene>
<keyword evidence="2 4" id="KW-0238">DNA-binding</keyword>